<dbReference type="OrthoDB" id="2687452at2759"/>
<dbReference type="EMBL" id="JAGMVJ010000012">
    <property type="protein sequence ID" value="KAH7084462.1"/>
    <property type="molecule type" value="Genomic_DNA"/>
</dbReference>
<dbReference type="GO" id="GO:0008270">
    <property type="term" value="F:zinc ion binding"/>
    <property type="evidence" value="ECO:0007669"/>
    <property type="project" value="UniProtKB-KW"/>
</dbReference>
<dbReference type="Pfam" id="PF00096">
    <property type="entry name" value="zf-C2H2"/>
    <property type="match status" value="1"/>
</dbReference>
<evidence type="ECO:0000313" key="4">
    <source>
        <dbReference type="Proteomes" id="UP000813461"/>
    </source>
</evidence>
<dbReference type="InterPro" id="IPR013087">
    <property type="entry name" value="Znf_C2H2_type"/>
</dbReference>
<dbReference type="SMART" id="SM00355">
    <property type="entry name" value="ZnF_C2H2"/>
    <property type="match status" value="2"/>
</dbReference>
<reference evidence="3" key="1">
    <citation type="journal article" date="2021" name="Nat. Commun.">
        <title>Genetic determinants of endophytism in the Arabidopsis root mycobiome.</title>
        <authorList>
            <person name="Mesny F."/>
            <person name="Miyauchi S."/>
            <person name="Thiergart T."/>
            <person name="Pickel B."/>
            <person name="Atanasova L."/>
            <person name="Karlsson M."/>
            <person name="Huettel B."/>
            <person name="Barry K.W."/>
            <person name="Haridas S."/>
            <person name="Chen C."/>
            <person name="Bauer D."/>
            <person name="Andreopoulos W."/>
            <person name="Pangilinan J."/>
            <person name="LaButti K."/>
            <person name="Riley R."/>
            <person name="Lipzen A."/>
            <person name="Clum A."/>
            <person name="Drula E."/>
            <person name="Henrissat B."/>
            <person name="Kohler A."/>
            <person name="Grigoriev I.V."/>
            <person name="Martin F.M."/>
            <person name="Hacquard S."/>
        </authorList>
    </citation>
    <scope>NUCLEOTIDE SEQUENCE</scope>
    <source>
        <strain evidence="3">MPI-SDFR-AT-0120</strain>
    </source>
</reference>
<evidence type="ECO:0000313" key="3">
    <source>
        <dbReference type="EMBL" id="KAH7084462.1"/>
    </source>
</evidence>
<dbReference type="SUPFAM" id="SSF57667">
    <property type="entry name" value="beta-beta-alpha zinc fingers"/>
    <property type="match status" value="1"/>
</dbReference>
<dbReference type="InterPro" id="IPR036236">
    <property type="entry name" value="Znf_C2H2_sf"/>
</dbReference>
<dbReference type="Proteomes" id="UP000813461">
    <property type="component" value="Unassembled WGS sequence"/>
</dbReference>
<accession>A0A8K0R3Q0</accession>
<organism evidence="3 4">
    <name type="scientific">Paraphoma chrysanthemicola</name>
    <dbReference type="NCBI Taxonomy" id="798071"/>
    <lineage>
        <taxon>Eukaryota</taxon>
        <taxon>Fungi</taxon>
        <taxon>Dikarya</taxon>
        <taxon>Ascomycota</taxon>
        <taxon>Pezizomycotina</taxon>
        <taxon>Dothideomycetes</taxon>
        <taxon>Pleosporomycetidae</taxon>
        <taxon>Pleosporales</taxon>
        <taxon>Pleosporineae</taxon>
        <taxon>Phaeosphaeriaceae</taxon>
        <taxon>Paraphoma</taxon>
    </lineage>
</organism>
<keyword evidence="4" id="KW-1185">Reference proteome</keyword>
<keyword evidence="1" id="KW-0479">Metal-binding</keyword>
<dbReference type="AlphaFoldDB" id="A0A8K0R3Q0"/>
<dbReference type="PROSITE" id="PS00028">
    <property type="entry name" value="ZINC_FINGER_C2H2_1"/>
    <property type="match status" value="1"/>
</dbReference>
<evidence type="ECO:0000259" key="2">
    <source>
        <dbReference type="PROSITE" id="PS50157"/>
    </source>
</evidence>
<keyword evidence="1" id="KW-0862">Zinc</keyword>
<name>A0A8K0R3Q0_9PLEO</name>
<protein>
    <recommendedName>
        <fullName evidence="2">C2H2-type domain-containing protein</fullName>
    </recommendedName>
</protein>
<gene>
    <name evidence="3" type="ORF">FB567DRAFT_529055</name>
</gene>
<proteinExistence type="predicted"/>
<feature type="domain" description="C2H2-type" evidence="2">
    <location>
        <begin position="140"/>
        <end position="169"/>
    </location>
</feature>
<dbReference type="PROSITE" id="PS50157">
    <property type="entry name" value="ZINC_FINGER_C2H2_2"/>
    <property type="match status" value="1"/>
</dbReference>
<sequence length="169" mass="19471">MDVTSQQLLDPVDHSIGTNFDDFLTPATTPWNPYRSLPDIAQPLMPYEPEVNFNLISDAGLNYRFETDPLQPWSFVPEAGFMMHSQHNSPQAIAPPLAPPATNPVRPRNEERHTCPVCNKTSKRAGDYRRHMKKHAPPLFRCCVINCDKTFYRADKVRDHLKQGHKWNY</sequence>
<comment type="caution">
    <text evidence="3">The sequence shown here is derived from an EMBL/GenBank/DDBJ whole genome shotgun (WGS) entry which is preliminary data.</text>
</comment>
<evidence type="ECO:0000256" key="1">
    <source>
        <dbReference type="PROSITE-ProRule" id="PRU00042"/>
    </source>
</evidence>
<keyword evidence="1" id="KW-0863">Zinc-finger</keyword>
<dbReference type="Gene3D" id="3.30.160.60">
    <property type="entry name" value="Classic Zinc Finger"/>
    <property type="match status" value="1"/>
</dbReference>